<proteinExistence type="predicted"/>
<accession>A0ABS5QKP1</accession>
<protein>
    <submittedName>
        <fullName evidence="2">Uncharacterized protein</fullName>
    </submittedName>
</protein>
<dbReference type="Proteomes" id="UP000680365">
    <property type="component" value="Unassembled WGS sequence"/>
</dbReference>
<dbReference type="RefSeq" id="WP_213348261.1">
    <property type="nucleotide sequence ID" value="NZ_JAEDAM010000006.1"/>
</dbReference>
<keyword evidence="1" id="KW-1133">Transmembrane helix</keyword>
<sequence>MYNASGTIENFILVIMAIVVIILFAGAVYAFLVSIFQFIFSKGDAEKIKKAWNNIRYMILGIILSFLLLFVFPIVFERLKIPGYEVYTAQNIFNKSGELIRNIMGKDESDNFDYDTRSNTRL</sequence>
<feature type="transmembrane region" description="Helical" evidence="1">
    <location>
        <begin position="12"/>
        <end position="36"/>
    </location>
</feature>
<evidence type="ECO:0000313" key="3">
    <source>
        <dbReference type="Proteomes" id="UP000680365"/>
    </source>
</evidence>
<organism evidence="2 3">
    <name type="scientific">Candidatus Vampirococcus lugosii</name>
    <dbReference type="NCBI Taxonomy" id="2789015"/>
    <lineage>
        <taxon>Bacteria</taxon>
        <taxon>Candidatus Absconditibacteriota</taxon>
        <taxon>Vampirococcus</taxon>
    </lineage>
</organism>
<evidence type="ECO:0000313" key="2">
    <source>
        <dbReference type="EMBL" id="MBS8121584.1"/>
    </source>
</evidence>
<keyword evidence="3" id="KW-1185">Reference proteome</keyword>
<gene>
    <name evidence="2" type="ORF">VAMP_9n125</name>
</gene>
<comment type="caution">
    <text evidence="2">The sequence shown here is derived from an EMBL/GenBank/DDBJ whole genome shotgun (WGS) entry which is preliminary data.</text>
</comment>
<keyword evidence="1" id="KW-0812">Transmembrane</keyword>
<dbReference type="EMBL" id="JAEDAM010000006">
    <property type="protein sequence ID" value="MBS8121584.1"/>
    <property type="molecule type" value="Genomic_DNA"/>
</dbReference>
<feature type="transmembrane region" description="Helical" evidence="1">
    <location>
        <begin position="57"/>
        <end position="76"/>
    </location>
</feature>
<keyword evidence="1" id="KW-0472">Membrane</keyword>
<name>A0ABS5QKP1_9BACT</name>
<reference evidence="2 3" key="1">
    <citation type="journal article" date="2021" name="Nat. Commun.">
        <title>Reductive evolution and unique predatory mode in the CPR bacterium Vampirococcus lugosii.</title>
        <authorList>
            <person name="Moreira D."/>
            <person name="Zivanovic Y."/>
            <person name="Lopez-Archilla A.I."/>
            <person name="Iniesto M."/>
            <person name="Lopez-Garcia P."/>
        </authorList>
    </citation>
    <scope>NUCLEOTIDE SEQUENCE [LARGE SCALE GENOMIC DNA]</scope>
    <source>
        <strain evidence="2">Chiprana</strain>
    </source>
</reference>
<evidence type="ECO:0000256" key="1">
    <source>
        <dbReference type="SAM" id="Phobius"/>
    </source>
</evidence>